<evidence type="ECO:0000313" key="1">
    <source>
        <dbReference type="EnsemblMetazoa" id="XP_016986152.1"/>
    </source>
</evidence>
<reference evidence="2" key="1">
    <citation type="journal article" date="2021" name="Elife">
        <title>Highly contiguous assemblies of 101 drosophilid genomes.</title>
        <authorList>
            <person name="Kim B.Y."/>
            <person name="Wang J.R."/>
            <person name="Miller D.E."/>
            <person name="Barmina O."/>
            <person name="Delaney E."/>
            <person name="Thompson A."/>
            <person name="Comeault A.A."/>
            <person name="Peede D."/>
            <person name="D'Agostino E.R."/>
            <person name="Pelaez J."/>
            <person name="Aguilar J.M."/>
            <person name="Haji D."/>
            <person name="Matsunaga T."/>
            <person name="Armstrong E.E."/>
            <person name="Zych M."/>
            <person name="Ogawa Y."/>
            <person name="Stamenkovic-Radak M."/>
            <person name="Jelic M."/>
            <person name="Veselinovic M.S."/>
            <person name="Tanaskovic M."/>
            <person name="Eric P."/>
            <person name="Gao J.J."/>
            <person name="Katoh T.K."/>
            <person name="Toda M.J."/>
            <person name="Watabe H."/>
            <person name="Watada M."/>
            <person name="Davis J.S."/>
            <person name="Moyle L.C."/>
            <person name="Manoli G."/>
            <person name="Bertolini E."/>
            <person name="Kostal V."/>
            <person name="Hawley R.S."/>
            <person name="Takahashi A."/>
            <person name="Jones C.D."/>
            <person name="Price D.K."/>
            <person name="Whiteman N."/>
            <person name="Kopp A."/>
            <person name="Matute D.R."/>
            <person name="Petrov D.A."/>
        </authorList>
    </citation>
    <scope>NUCLEOTIDE SEQUENCE [LARGE SCALE GENOMIC DNA]</scope>
</reference>
<gene>
    <name evidence="3" type="primary">LOC108049478</name>
    <name evidence="1" type="synonym">108049478</name>
</gene>
<evidence type="ECO:0000313" key="3">
    <source>
        <dbReference type="RefSeq" id="XP_016986152.1"/>
    </source>
</evidence>
<name>A0A6P4F7A0_DRORH</name>
<reference evidence="1" key="3">
    <citation type="submission" date="2025-05" db="UniProtKB">
        <authorList>
            <consortium name="EnsemblMetazoa"/>
        </authorList>
    </citation>
    <scope>IDENTIFICATION</scope>
</reference>
<organism evidence="3">
    <name type="scientific">Drosophila rhopaloa</name>
    <name type="common">Fruit fly</name>
    <dbReference type="NCBI Taxonomy" id="1041015"/>
    <lineage>
        <taxon>Eukaryota</taxon>
        <taxon>Metazoa</taxon>
        <taxon>Ecdysozoa</taxon>
        <taxon>Arthropoda</taxon>
        <taxon>Hexapoda</taxon>
        <taxon>Insecta</taxon>
        <taxon>Pterygota</taxon>
        <taxon>Neoptera</taxon>
        <taxon>Endopterygota</taxon>
        <taxon>Diptera</taxon>
        <taxon>Brachycera</taxon>
        <taxon>Muscomorpha</taxon>
        <taxon>Ephydroidea</taxon>
        <taxon>Drosophilidae</taxon>
        <taxon>Drosophila</taxon>
        <taxon>Sophophora</taxon>
    </lineage>
</organism>
<sequence>MPFKKLAFELHKMKISDNPIEEFRIHDSVTEASEGPKTHLKESGVKKNQMKQKSLLRKPRFNYLYGKTRAEGLEWVHKNVGIGEEEESNWVKKPGSKTVSCKAYEMKAFIAECENVNQCLDSDSGKEIGLKNLNEWKSQTKVNKIPSVSQVVGSEDAYDVKDLISECEKLEDVLFYEIRGDQFQNQDEENVNELACYLDNMAIIPKKMSPMVDMIYS</sequence>
<dbReference type="GeneID" id="108049478"/>
<dbReference type="RefSeq" id="XP_016986152.1">
    <property type="nucleotide sequence ID" value="XM_017130663.1"/>
</dbReference>
<dbReference type="EnsemblMetazoa" id="XM_017130663.2">
    <property type="protein sequence ID" value="XP_016986152.1"/>
    <property type="gene ID" value="LOC108049478"/>
</dbReference>
<evidence type="ECO:0000313" key="2">
    <source>
        <dbReference type="Proteomes" id="UP001652680"/>
    </source>
</evidence>
<protein>
    <submittedName>
        <fullName evidence="3">Uncharacterized protein LOC108049478</fullName>
    </submittedName>
</protein>
<dbReference type="OrthoDB" id="10045817at2759"/>
<dbReference type="AlphaFoldDB" id="A0A6P4F7A0"/>
<keyword evidence="2" id="KW-1185">Reference proteome</keyword>
<accession>A0A6P4F7A0</accession>
<reference evidence="3" key="2">
    <citation type="submission" date="2025-04" db="UniProtKB">
        <authorList>
            <consortium name="RefSeq"/>
        </authorList>
    </citation>
    <scope>IDENTIFICATION</scope>
</reference>
<proteinExistence type="predicted"/>
<dbReference type="Proteomes" id="UP001652680">
    <property type="component" value="Unassembled WGS sequence"/>
</dbReference>